<keyword evidence="3" id="KW-1185">Reference proteome</keyword>
<evidence type="ECO:0000313" key="2">
    <source>
        <dbReference type="EMBL" id="PUZ22596.1"/>
    </source>
</evidence>
<accession>A0A2T7BBX4</accession>
<proteinExistence type="predicted"/>
<dbReference type="EMBL" id="QCYK01000003">
    <property type="protein sequence ID" value="PUZ22596.1"/>
    <property type="molecule type" value="Genomic_DNA"/>
</dbReference>
<gene>
    <name evidence="2" type="ORF">DCC81_19360</name>
</gene>
<evidence type="ECO:0000259" key="1">
    <source>
        <dbReference type="Pfam" id="PF01814"/>
    </source>
</evidence>
<name>A0A2T7BBX4_9BACT</name>
<dbReference type="Pfam" id="PF01814">
    <property type="entry name" value="Hemerythrin"/>
    <property type="match status" value="1"/>
</dbReference>
<dbReference type="GO" id="GO:0005886">
    <property type="term" value="C:plasma membrane"/>
    <property type="evidence" value="ECO:0007669"/>
    <property type="project" value="TreeGrafter"/>
</dbReference>
<dbReference type="Proteomes" id="UP000244450">
    <property type="component" value="Unassembled WGS sequence"/>
</dbReference>
<reference evidence="2 3" key="1">
    <citation type="submission" date="2018-04" db="EMBL/GenBank/DDBJ databases">
        <title>Chitinophaga fuyangensis sp. nov., isolated from soil in a chemical factory.</title>
        <authorList>
            <person name="Chen K."/>
        </authorList>
    </citation>
    <scope>NUCLEOTIDE SEQUENCE [LARGE SCALE GENOMIC DNA]</scope>
    <source>
        <strain evidence="2 3">LY-1</strain>
    </source>
</reference>
<dbReference type="InterPro" id="IPR012312">
    <property type="entry name" value="Hemerythrin-like"/>
</dbReference>
<comment type="caution">
    <text evidence="2">The sequence shown here is derived from an EMBL/GenBank/DDBJ whole genome shotgun (WGS) entry which is preliminary data.</text>
</comment>
<dbReference type="AlphaFoldDB" id="A0A2T7BBX4"/>
<sequence length="242" mass="27551">MGSNNELAGSSRQGQSRRVFLEWGFKAAIVPAVVGIGLSASCNNKEDEEDVTPPEDLMREHGVLNRVLLVYDHFLSMLSSGQSMDPGLLSAAAGIIRSFIEDYHEKQEEDYLFPRFEKAHQLTDLVTVLRQQHQAGRTITAQIMLLGKQPQISSEDDRRKLQGLLSSFNRMYRPHEAREDTVLFPALRKIVSKHEFDSLGEDFEKREHQLFGENGFETFVDKVSRIEQQLGIFELAQFTPRV</sequence>
<feature type="domain" description="Hemerythrin-like" evidence="1">
    <location>
        <begin position="54"/>
        <end position="187"/>
    </location>
</feature>
<protein>
    <submittedName>
        <fullName evidence="2">Hemerythrin</fullName>
    </submittedName>
</protein>
<dbReference type="PANTHER" id="PTHR39966">
    <property type="entry name" value="BLL2471 PROTEIN-RELATED"/>
    <property type="match status" value="1"/>
</dbReference>
<dbReference type="OrthoDB" id="2083283at2"/>
<dbReference type="RefSeq" id="WP_108688342.1">
    <property type="nucleotide sequence ID" value="NZ_QCYK01000003.1"/>
</dbReference>
<evidence type="ECO:0000313" key="3">
    <source>
        <dbReference type="Proteomes" id="UP000244450"/>
    </source>
</evidence>
<dbReference type="CDD" id="cd12108">
    <property type="entry name" value="Hr-like"/>
    <property type="match status" value="1"/>
</dbReference>
<dbReference type="Gene3D" id="1.20.120.520">
    <property type="entry name" value="nmb1532 protein domain like"/>
    <property type="match status" value="1"/>
</dbReference>
<organism evidence="2 3">
    <name type="scientific">Chitinophaga parva</name>
    <dbReference type="NCBI Taxonomy" id="2169414"/>
    <lineage>
        <taxon>Bacteria</taxon>
        <taxon>Pseudomonadati</taxon>
        <taxon>Bacteroidota</taxon>
        <taxon>Chitinophagia</taxon>
        <taxon>Chitinophagales</taxon>
        <taxon>Chitinophagaceae</taxon>
        <taxon>Chitinophaga</taxon>
    </lineage>
</organism>
<dbReference type="PANTHER" id="PTHR39966:SF1">
    <property type="entry name" value="HEMERYTHRIN-LIKE DOMAIN-CONTAINING PROTEIN"/>
    <property type="match status" value="1"/>
</dbReference>